<accession>A0A2Z4YR32</accession>
<feature type="chain" id="PRO_5016296402" description="DUF4142 domain-containing protein" evidence="1">
    <location>
        <begin position="22"/>
        <end position="217"/>
    </location>
</feature>
<feature type="domain" description="DUF4142" evidence="2">
    <location>
        <begin position="27"/>
        <end position="168"/>
    </location>
</feature>
<dbReference type="Pfam" id="PF13628">
    <property type="entry name" value="DUF4142"/>
    <property type="match status" value="1"/>
</dbReference>
<reference evidence="3 4" key="1">
    <citation type="submission" date="2018-07" db="EMBL/GenBank/DDBJ databases">
        <title>Rhizobium leguminosarum strain:ATCC 14479 Genome sequencing and assembly.</title>
        <authorList>
            <person name="Chakraborty R."/>
        </authorList>
    </citation>
    <scope>NUCLEOTIDE SEQUENCE [LARGE SCALE GENOMIC DNA]</scope>
    <source>
        <strain evidence="3 4">ATCC 14479</strain>
        <plasmid evidence="4">Plasmid unnamed1</plasmid>
    </source>
</reference>
<sequence length="217" mass="23113">MLKRILGATLMAASLGTASIAADAKPTDPQIAHIAYTAGQIDVTAAEQALKKSKNAEVIAFAKTMERDHKAVNDQALALVKKLKVTPEDNPVSQSLSTQAAKELTTLEALDGAAFDKAYVENEVAYHKSVNDALANILIPSAGNKELKSLLETGLTLFKEHQMHAEHLASNDLAPTFYPVLSSLQRFLVAVFGAVAAGCGAEPFRLRSTASRRGLMV</sequence>
<proteinExistence type="predicted"/>
<gene>
    <name evidence="3" type="ORF">DLJ82_5341</name>
</gene>
<dbReference type="EMBL" id="CP030761">
    <property type="protein sequence ID" value="AXA42902.1"/>
    <property type="molecule type" value="Genomic_DNA"/>
</dbReference>
<dbReference type="Proteomes" id="UP000251166">
    <property type="component" value="Plasmid unnamed1"/>
</dbReference>
<dbReference type="AlphaFoldDB" id="A0A2Z4YR32"/>
<keyword evidence="1" id="KW-0732">Signal</keyword>
<dbReference type="PANTHER" id="PTHR38593">
    <property type="entry name" value="BLR2558 PROTEIN"/>
    <property type="match status" value="1"/>
</dbReference>
<feature type="signal peptide" evidence="1">
    <location>
        <begin position="1"/>
        <end position="21"/>
    </location>
</feature>
<keyword evidence="3" id="KW-0614">Plasmid</keyword>
<dbReference type="InterPro" id="IPR025419">
    <property type="entry name" value="DUF4142"/>
</dbReference>
<dbReference type="InterPro" id="IPR012347">
    <property type="entry name" value="Ferritin-like"/>
</dbReference>
<protein>
    <recommendedName>
        <fullName evidence="2">DUF4142 domain-containing protein</fullName>
    </recommendedName>
</protein>
<organism evidence="3 4">
    <name type="scientific">Rhizobium leguminosarum</name>
    <dbReference type="NCBI Taxonomy" id="384"/>
    <lineage>
        <taxon>Bacteria</taxon>
        <taxon>Pseudomonadati</taxon>
        <taxon>Pseudomonadota</taxon>
        <taxon>Alphaproteobacteria</taxon>
        <taxon>Hyphomicrobiales</taxon>
        <taxon>Rhizobiaceae</taxon>
        <taxon>Rhizobium/Agrobacterium group</taxon>
        <taxon>Rhizobium</taxon>
    </lineage>
</organism>
<evidence type="ECO:0000256" key="1">
    <source>
        <dbReference type="SAM" id="SignalP"/>
    </source>
</evidence>
<evidence type="ECO:0000313" key="3">
    <source>
        <dbReference type="EMBL" id="AXA42902.1"/>
    </source>
</evidence>
<geneLocation type="plasmid" evidence="3 4">
    <name>unnamed1</name>
</geneLocation>
<evidence type="ECO:0000259" key="2">
    <source>
        <dbReference type="Pfam" id="PF13628"/>
    </source>
</evidence>
<name>A0A2Z4YR32_RHILE</name>
<dbReference type="PANTHER" id="PTHR38593:SF1">
    <property type="entry name" value="BLR2558 PROTEIN"/>
    <property type="match status" value="1"/>
</dbReference>
<dbReference type="Gene3D" id="1.20.1260.10">
    <property type="match status" value="1"/>
</dbReference>
<evidence type="ECO:0000313" key="4">
    <source>
        <dbReference type="Proteomes" id="UP000251166"/>
    </source>
</evidence>